<dbReference type="EMBL" id="VCQU01000005">
    <property type="protein sequence ID" value="NMN96372.1"/>
    <property type="molecule type" value="Genomic_DNA"/>
</dbReference>
<sequence length="115" mass="11763">MNIRRLVAGAAILFGALTAGIGVASAVPSVGYVPTDNPATPVNEAGTVQTTFSHDEANAASWALSPLNPISPIGQQMREANQNNDCVTVNSSSLTNHVVTPYKNGEDGNCTAPVG</sequence>
<keyword evidence="2" id="KW-1185">Reference proteome</keyword>
<comment type="caution">
    <text evidence="1">The sequence shown here is derived from an EMBL/GenBank/DDBJ whole genome shotgun (WGS) entry which is preliminary data.</text>
</comment>
<dbReference type="RefSeq" id="WP_169588274.1">
    <property type="nucleotide sequence ID" value="NZ_VCQU01000005.1"/>
</dbReference>
<reference evidence="1 2" key="2">
    <citation type="submission" date="2020-06" db="EMBL/GenBank/DDBJ databases">
        <title>Antribacter stalactiti gen. nov., sp. nov., a new member of the family Nacardiaceae isolated from a cave.</title>
        <authorList>
            <person name="Kim I.S."/>
        </authorList>
    </citation>
    <scope>NUCLEOTIDE SEQUENCE [LARGE SCALE GENOMIC DNA]</scope>
    <source>
        <strain evidence="1 2">YC2-7</strain>
    </source>
</reference>
<protein>
    <submittedName>
        <fullName evidence="1">Uncharacterized protein</fullName>
    </submittedName>
</protein>
<dbReference type="AlphaFoldDB" id="A0A848KI53"/>
<organism evidence="1 2">
    <name type="scientific">Antrihabitans stalactiti</name>
    <dbReference type="NCBI Taxonomy" id="2584121"/>
    <lineage>
        <taxon>Bacteria</taxon>
        <taxon>Bacillati</taxon>
        <taxon>Actinomycetota</taxon>
        <taxon>Actinomycetes</taxon>
        <taxon>Mycobacteriales</taxon>
        <taxon>Nocardiaceae</taxon>
        <taxon>Antrihabitans</taxon>
    </lineage>
</organism>
<gene>
    <name evidence="1" type="ORF">FGL95_15125</name>
</gene>
<evidence type="ECO:0000313" key="1">
    <source>
        <dbReference type="EMBL" id="NMN96372.1"/>
    </source>
</evidence>
<accession>A0A848KI53</accession>
<dbReference type="Proteomes" id="UP000535543">
    <property type="component" value="Unassembled WGS sequence"/>
</dbReference>
<reference evidence="1 2" key="1">
    <citation type="submission" date="2019-05" db="EMBL/GenBank/DDBJ databases">
        <authorList>
            <person name="Lee S.D."/>
        </authorList>
    </citation>
    <scope>NUCLEOTIDE SEQUENCE [LARGE SCALE GENOMIC DNA]</scope>
    <source>
        <strain evidence="1 2">YC2-7</strain>
    </source>
</reference>
<evidence type="ECO:0000313" key="2">
    <source>
        <dbReference type="Proteomes" id="UP000535543"/>
    </source>
</evidence>
<proteinExistence type="predicted"/>
<name>A0A848KI53_9NOCA</name>